<evidence type="ECO:0000256" key="2">
    <source>
        <dbReference type="SAM" id="Coils"/>
    </source>
</evidence>
<feature type="region of interest" description="Disordered" evidence="3">
    <location>
        <begin position="808"/>
        <end position="830"/>
    </location>
</feature>
<dbReference type="Gene3D" id="1.10.287.1490">
    <property type="match status" value="1"/>
</dbReference>
<evidence type="ECO:0000313" key="6">
    <source>
        <dbReference type="Proteomes" id="UP000286045"/>
    </source>
</evidence>
<evidence type="ECO:0000256" key="3">
    <source>
        <dbReference type="SAM" id="MobiDB-lite"/>
    </source>
</evidence>
<feature type="compositionally biased region" description="Basic and acidic residues" evidence="3">
    <location>
        <begin position="812"/>
        <end position="830"/>
    </location>
</feature>
<keyword evidence="2" id="KW-0175">Coiled coil</keyword>
<dbReference type="GO" id="GO:0007018">
    <property type="term" value="P:microtubule-based movement"/>
    <property type="evidence" value="ECO:0007669"/>
    <property type="project" value="InterPro"/>
</dbReference>
<organism evidence="5 6">
    <name type="scientific">Xylaria grammica</name>
    <dbReference type="NCBI Taxonomy" id="363999"/>
    <lineage>
        <taxon>Eukaryota</taxon>
        <taxon>Fungi</taxon>
        <taxon>Dikarya</taxon>
        <taxon>Ascomycota</taxon>
        <taxon>Pezizomycotina</taxon>
        <taxon>Sordariomycetes</taxon>
        <taxon>Xylariomycetidae</taxon>
        <taxon>Xylariales</taxon>
        <taxon>Xylariaceae</taxon>
        <taxon>Xylaria</taxon>
    </lineage>
</organism>
<accession>A0A439CNQ5</accession>
<dbReference type="GO" id="GO:0005524">
    <property type="term" value="F:ATP binding"/>
    <property type="evidence" value="ECO:0007669"/>
    <property type="project" value="UniProtKB-UniRule"/>
</dbReference>
<keyword evidence="1" id="KW-0067">ATP-binding</keyword>
<sequence length="1306" mass="150740">MYATFNWAYETQGTSAFIEYSSNPRKTANVAETVNSPRPNIASKTPSTVRMSPKIYPDYRTSDNRTSAQQRNYRDVGVGVKPESLFQPTMHQKSGDSKTPPFQAKRRNRGRSISVENDMASAGFGRHDKGLDKYEFPFDTYRRVHAFEERVSGLDQQLNIIQKMINQTLAKNMNLEDEIDKASRHKKHEAEYDTDNSTLKKQRRTLRDQEESRKEAESELKIIKLQGQLQDVQVQIQDLSARHEEQRVQLNKAMDGEPSEEWKTLALQSNELLGKLDTMAQQVGDNIRSYLEKYDQQVSGTVFNHLETLGRKLENNLGEWNQEMKQKREFGEKLLQECGNRMTQYQREIETLQGQKSDKEASLEQLRAEFSSERQRLNDEHIEQLNIKATEYTRLADKQQRKQERLTNWYIRKIDEKDDRWQERIASVQEKNADLVRASNEQQIEHEREARRADEEIQDLTAEFNKVKQDLDAMGKVNDELGVLVNESKQRAPDEFHVLREELDELAAKNKDYLEEIKQFRVDTKDLKEQVRDSEENLKGCRQELVECRGKLEEAPRKIQELEEAFVREKTLLEKEHQRHVRAEQEKLERLEQAADSVGNLRREQTEQHSKALEENARKWQDDLDKRRIEWQKELDQAHDLVREAEAKIHSRDAKIETLQQEVQESRNRVHNLASELDRMKETSKSAIKTQEELTHWKQAAEGHSRELQRALEGAENENKSLHEQVAQLRMSIQNTARENEALETNLKATKEELAARVKEVSAAPRESEQKRQLTILQSQVEQTQKQLLGSELQIKQKDSQLEKLRASLKNEQNRREEIDARHQSDREENERRIAELITQLDGQVKQLKEVESLHAMRITEQNKLLNQRNKTIKALEENLIEARRDNEELHETMKAALDKEESKRSLIFNEFQKLRKEIRVMCRIRPSTSRDGAILEYETSEGKFHSKPAGLEIISQKSQYGTTRQVKDRSKHYRFDRVFEAQETNEDVWLEISQFVQSFIEGRQVTILCYGQTATGKTYTMSNSEGAVDANGDAILTNEGIMPRSKGLIFEEAARRRQKGWSIAVRGCCYEVYVKEIRQLLPHNKVKTKSLDPTEPPWWHVRDPEYQSLNSAEDFDAMFDSAMATRTFAETTSNSNSSRSHFILYLEFEAKSPTMKKAKKGILCLVDLAGSEDPHKASALDDAGVPGRGSSLGVSEDAERKKIRERRLREGIAINQSLRVLRKSISKIRNPTAASGKPTLEGGDEESSTLAKLLGPCLGRESMVLMFVMINLEAGSLAETKATLESGKEANRGNQALAEEDVVGT</sequence>
<name>A0A439CNQ5_9PEZI</name>
<dbReference type="SUPFAM" id="SSF52540">
    <property type="entry name" value="P-loop containing nucleoside triphosphate hydrolases"/>
    <property type="match status" value="1"/>
</dbReference>
<dbReference type="PANTHER" id="PTHR47972:SF28">
    <property type="entry name" value="KINESIN-LIKE PROTEIN KLP-3"/>
    <property type="match status" value="1"/>
</dbReference>
<evidence type="ECO:0000256" key="1">
    <source>
        <dbReference type="PROSITE-ProRule" id="PRU00283"/>
    </source>
</evidence>
<feature type="region of interest" description="Disordered" evidence="3">
    <location>
        <begin position="597"/>
        <end position="617"/>
    </location>
</feature>
<keyword evidence="1" id="KW-0547">Nucleotide-binding</keyword>
<keyword evidence="6" id="KW-1185">Reference proteome</keyword>
<dbReference type="Gene3D" id="3.40.850.10">
    <property type="entry name" value="Kinesin motor domain"/>
    <property type="match status" value="1"/>
</dbReference>
<feature type="coiled-coil region" evidence="2">
    <location>
        <begin position="335"/>
        <end position="402"/>
    </location>
</feature>
<dbReference type="STRING" id="363999.A0A439CNQ5"/>
<dbReference type="GO" id="GO:0015630">
    <property type="term" value="C:microtubule cytoskeleton"/>
    <property type="evidence" value="ECO:0007669"/>
    <property type="project" value="TreeGrafter"/>
</dbReference>
<dbReference type="GO" id="GO:0003777">
    <property type="term" value="F:microtubule motor activity"/>
    <property type="evidence" value="ECO:0007669"/>
    <property type="project" value="InterPro"/>
</dbReference>
<keyword evidence="1" id="KW-0505">Motor protein</keyword>
<feature type="coiled-coil region" evidence="2">
    <location>
        <begin position="859"/>
        <end position="900"/>
    </location>
</feature>
<feature type="region of interest" description="Disordered" evidence="3">
    <location>
        <begin position="1178"/>
        <end position="1199"/>
    </location>
</feature>
<reference evidence="5 6" key="1">
    <citation type="submission" date="2018-12" db="EMBL/GenBank/DDBJ databases">
        <title>Draft genome sequence of Xylaria grammica IHI A82.</title>
        <authorList>
            <person name="Buettner E."/>
            <person name="Kellner H."/>
        </authorList>
    </citation>
    <scope>NUCLEOTIDE SEQUENCE [LARGE SCALE GENOMIC DNA]</scope>
    <source>
        <strain evidence="5 6">IHI A82</strain>
    </source>
</reference>
<dbReference type="SMART" id="SM00129">
    <property type="entry name" value="KISc"/>
    <property type="match status" value="1"/>
</dbReference>
<feature type="coiled-coil region" evidence="2">
    <location>
        <begin position="436"/>
        <end position="470"/>
    </location>
</feature>
<evidence type="ECO:0000259" key="4">
    <source>
        <dbReference type="PROSITE" id="PS50067"/>
    </source>
</evidence>
<dbReference type="GO" id="GO:0008017">
    <property type="term" value="F:microtubule binding"/>
    <property type="evidence" value="ECO:0007669"/>
    <property type="project" value="InterPro"/>
</dbReference>
<feature type="binding site" evidence="1">
    <location>
        <begin position="1012"/>
        <end position="1019"/>
    </location>
    <ligand>
        <name>ATP</name>
        <dbReference type="ChEBI" id="CHEBI:30616"/>
    </ligand>
</feature>
<dbReference type="Pfam" id="PF00225">
    <property type="entry name" value="Kinesin"/>
    <property type="match status" value="2"/>
</dbReference>
<dbReference type="Proteomes" id="UP000286045">
    <property type="component" value="Unassembled WGS sequence"/>
</dbReference>
<feature type="region of interest" description="Disordered" evidence="3">
    <location>
        <begin position="36"/>
        <end position="69"/>
    </location>
</feature>
<gene>
    <name evidence="5" type="ORF">EKO27_g11313</name>
</gene>
<feature type="compositionally biased region" description="Polar residues" evidence="3">
    <location>
        <begin position="36"/>
        <end position="50"/>
    </location>
</feature>
<comment type="similarity">
    <text evidence="1">Belongs to the TRAFAC class myosin-kinesin ATPase superfamily. Kinesin family.</text>
</comment>
<dbReference type="PROSITE" id="PS50067">
    <property type="entry name" value="KINESIN_MOTOR_2"/>
    <property type="match status" value="1"/>
</dbReference>
<dbReference type="InterPro" id="IPR036961">
    <property type="entry name" value="Kinesin_motor_dom_sf"/>
</dbReference>
<feature type="domain" description="Kinesin motor" evidence="4">
    <location>
        <begin position="918"/>
        <end position="1294"/>
    </location>
</feature>
<feature type="region of interest" description="Disordered" evidence="3">
    <location>
        <begin position="180"/>
        <end position="213"/>
    </location>
</feature>
<dbReference type="InterPro" id="IPR027640">
    <property type="entry name" value="Kinesin-like_fam"/>
</dbReference>
<protein>
    <recommendedName>
        <fullName evidence="4">Kinesin motor domain-containing protein</fullName>
    </recommendedName>
</protein>
<dbReference type="EMBL" id="RYZI01000700">
    <property type="protein sequence ID" value="RWA03787.1"/>
    <property type="molecule type" value="Genomic_DNA"/>
</dbReference>
<feature type="compositionally biased region" description="Basic and acidic residues" evidence="3">
    <location>
        <begin position="601"/>
        <end position="617"/>
    </location>
</feature>
<dbReference type="PRINTS" id="PR00380">
    <property type="entry name" value="KINESINHEAVY"/>
</dbReference>
<dbReference type="PANTHER" id="PTHR47972">
    <property type="entry name" value="KINESIN-LIKE PROTEIN KLP-3"/>
    <property type="match status" value="1"/>
</dbReference>
<evidence type="ECO:0000313" key="5">
    <source>
        <dbReference type="EMBL" id="RWA03787.1"/>
    </source>
</evidence>
<dbReference type="InterPro" id="IPR001752">
    <property type="entry name" value="Kinesin_motor_dom"/>
</dbReference>
<feature type="region of interest" description="Disordered" evidence="3">
    <location>
        <begin position="85"/>
        <end position="120"/>
    </location>
</feature>
<comment type="caution">
    <text evidence="5">The sequence shown here is derived from an EMBL/GenBank/DDBJ whole genome shotgun (WGS) entry which is preliminary data.</text>
</comment>
<proteinExistence type="inferred from homology"/>
<dbReference type="InterPro" id="IPR027417">
    <property type="entry name" value="P-loop_NTPase"/>
</dbReference>
<feature type="region of interest" description="Disordered" evidence="3">
    <location>
        <begin position="1287"/>
        <end position="1306"/>
    </location>
</feature>